<protein>
    <submittedName>
        <fullName evidence="1">Uncharacterized protein</fullName>
    </submittedName>
</protein>
<evidence type="ECO:0000313" key="1">
    <source>
        <dbReference type="EMBL" id="MBX69933.1"/>
    </source>
</evidence>
<organism evidence="1">
    <name type="scientific">Rhizophora mucronata</name>
    <name type="common">Asiatic mangrove</name>
    <dbReference type="NCBI Taxonomy" id="61149"/>
    <lineage>
        <taxon>Eukaryota</taxon>
        <taxon>Viridiplantae</taxon>
        <taxon>Streptophyta</taxon>
        <taxon>Embryophyta</taxon>
        <taxon>Tracheophyta</taxon>
        <taxon>Spermatophyta</taxon>
        <taxon>Magnoliopsida</taxon>
        <taxon>eudicotyledons</taxon>
        <taxon>Gunneridae</taxon>
        <taxon>Pentapetalae</taxon>
        <taxon>rosids</taxon>
        <taxon>fabids</taxon>
        <taxon>Malpighiales</taxon>
        <taxon>Rhizophoraceae</taxon>
        <taxon>Rhizophora</taxon>
    </lineage>
</organism>
<proteinExistence type="predicted"/>
<dbReference type="AlphaFoldDB" id="A0A2P2QSG6"/>
<accession>A0A2P2QSG6</accession>
<name>A0A2P2QSG6_RHIMU</name>
<dbReference type="EMBL" id="GGEC01089449">
    <property type="protein sequence ID" value="MBX69933.1"/>
    <property type="molecule type" value="Transcribed_RNA"/>
</dbReference>
<reference evidence="1" key="1">
    <citation type="submission" date="2018-02" db="EMBL/GenBank/DDBJ databases">
        <title>Rhizophora mucronata_Transcriptome.</title>
        <authorList>
            <person name="Meera S.P."/>
            <person name="Sreeshan A."/>
            <person name="Augustine A."/>
        </authorList>
    </citation>
    <scope>NUCLEOTIDE SEQUENCE</scope>
    <source>
        <tissue evidence="1">Leaf</tissue>
    </source>
</reference>
<sequence length="30" mass="3354">MVLNFAMTPKSGPKILQKVRLSFCSTMSTH</sequence>